<gene>
    <name evidence="4" type="ORF">DCAF_LOCUS2642</name>
</gene>
<dbReference type="PANTHER" id="PTHR31623">
    <property type="entry name" value="F21J9.9"/>
    <property type="match status" value="1"/>
</dbReference>
<keyword evidence="5" id="KW-1185">Reference proteome</keyword>
<evidence type="ECO:0000256" key="2">
    <source>
        <dbReference type="ARBA" id="ARBA00022679"/>
    </source>
</evidence>
<accession>A0AAV1QTD1</accession>
<dbReference type="EMBL" id="CAWUPB010000816">
    <property type="protein sequence ID" value="CAK7324971.1"/>
    <property type="molecule type" value="Genomic_DNA"/>
</dbReference>
<comment type="caution">
    <text evidence="4">The sequence shown here is derived from an EMBL/GenBank/DDBJ whole genome shotgun (WGS) entry which is preliminary data.</text>
</comment>
<dbReference type="Proteomes" id="UP001314170">
    <property type="component" value="Unassembled WGS sequence"/>
</dbReference>
<keyword evidence="2" id="KW-0808">Transferase</keyword>
<comment type="similarity">
    <text evidence="1">Belongs to the plant acyltransferase family.</text>
</comment>
<evidence type="ECO:0000256" key="1">
    <source>
        <dbReference type="ARBA" id="ARBA00009861"/>
    </source>
</evidence>
<dbReference type="GO" id="GO:0016746">
    <property type="term" value="F:acyltransferase activity"/>
    <property type="evidence" value="ECO:0007669"/>
    <property type="project" value="UniProtKB-KW"/>
</dbReference>
<dbReference type="AlphaFoldDB" id="A0AAV1QTD1"/>
<name>A0AAV1QTD1_9ROSI</name>
<protein>
    <submittedName>
        <fullName evidence="4">Uncharacterized protein</fullName>
    </submittedName>
</protein>
<evidence type="ECO:0000313" key="4">
    <source>
        <dbReference type="EMBL" id="CAK7324971.1"/>
    </source>
</evidence>
<evidence type="ECO:0000256" key="3">
    <source>
        <dbReference type="ARBA" id="ARBA00023315"/>
    </source>
</evidence>
<dbReference type="Pfam" id="PF02458">
    <property type="entry name" value="Transferase"/>
    <property type="match status" value="1"/>
</dbReference>
<evidence type="ECO:0000313" key="5">
    <source>
        <dbReference type="Proteomes" id="UP001314170"/>
    </source>
</evidence>
<dbReference type="Gene3D" id="3.30.559.10">
    <property type="entry name" value="Chloramphenicol acetyltransferase-like domain"/>
    <property type="match status" value="1"/>
</dbReference>
<organism evidence="4 5">
    <name type="scientific">Dovyalis caffra</name>
    <dbReference type="NCBI Taxonomy" id="77055"/>
    <lineage>
        <taxon>Eukaryota</taxon>
        <taxon>Viridiplantae</taxon>
        <taxon>Streptophyta</taxon>
        <taxon>Embryophyta</taxon>
        <taxon>Tracheophyta</taxon>
        <taxon>Spermatophyta</taxon>
        <taxon>Magnoliopsida</taxon>
        <taxon>eudicotyledons</taxon>
        <taxon>Gunneridae</taxon>
        <taxon>Pentapetalae</taxon>
        <taxon>rosids</taxon>
        <taxon>fabids</taxon>
        <taxon>Malpighiales</taxon>
        <taxon>Salicaceae</taxon>
        <taxon>Flacourtieae</taxon>
        <taxon>Dovyalis</taxon>
    </lineage>
</organism>
<proteinExistence type="inferred from homology"/>
<dbReference type="InterPro" id="IPR023213">
    <property type="entry name" value="CAT-like_dom_sf"/>
</dbReference>
<reference evidence="4 5" key="1">
    <citation type="submission" date="2024-01" db="EMBL/GenBank/DDBJ databases">
        <authorList>
            <person name="Waweru B."/>
        </authorList>
    </citation>
    <scope>NUCLEOTIDE SEQUENCE [LARGE SCALE GENOMIC DNA]</scope>
</reference>
<dbReference type="PANTHER" id="PTHR31623:SF124">
    <property type="entry name" value="VINORINE SYNTHASE-RELATED"/>
    <property type="match status" value="1"/>
</dbReference>
<sequence length="153" mass="17183">MSVGDKKIVEKRFVFNGEAISNLKADVKTNGCGSKLPEHQPTRVEVVTALIWRGLIMFSQARHGYLRPSLLTHAVNLRGRTILHIPEKSCGNFTGIGIAQFIPKPDDESNMQFHVHKGMLQRIEYLNIFSKLQEFLIHLKTNSEAIYALPSAA</sequence>
<keyword evidence="3" id="KW-0012">Acyltransferase</keyword>